<organism evidence="4 5">
    <name type="scientific">Mesonia mobilis</name>
    <dbReference type="NCBI Taxonomy" id="369791"/>
    <lineage>
        <taxon>Bacteria</taxon>
        <taxon>Pseudomonadati</taxon>
        <taxon>Bacteroidota</taxon>
        <taxon>Flavobacteriia</taxon>
        <taxon>Flavobacteriales</taxon>
        <taxon>Flavobacteriaceae</taxon>
        <taxon>Mesonia</taxon>
    </lineage>
</organism>
<name>A0ABQ3C1J0_9FLAO</name>
<keyword evidence="5" id="KW-1185">Reference proteome</keyword>
<dbReference type="Proteomes" id="UP000615593">
    <property type="component" value="Unassembled WGS sequence"/>
</dbReference>
<comment type="similarity">
    <text evidence="3">Belongs to the arginase family.</text>
</comment>
<evidence type="ECO:0000256" key="3">
    <source>
        <dbReference type="PROSITE-ProRule" id="PRU00742"/>
    </source>
</evidence>
<dbReference type="RefSeq" id="WP_027885602.1">
    <property type="nucleotide sequence ID" value="NZ_BMWY01000010.1"/>
</dbReference>
<reference evidence="5" key="1">
    <citation type="journal article" date="2019" name="Int. J. Syst. Evol. Microbiol.">
        <title>The Global Catalogue of Microorganisms (GCM) 10K type strain sequencing project: providing services to taxonomists for standard genome sequencing and annotation.</title>
        <authorList>
            <consortium name="The Broad Institute Genomics Platform"/>
            <consortium name="The Broad Institute Genome Sequencing Center for Infectious Disease"/>
            <person name="Wu L."/>
            <person name="Ma J."/>
        </authorList>
    </citation>
    <scope>NUCLEOTIDE SEQUENCE [LARGE SCALE GENOMIC DNA]</scope>
    <source>
        <strain evidence="5">KCTC 12708</strain>
    </source>
</reference>
<dbReference type="PANTHER" id="PTHR11358">
    <property type="entry name" value="ARGINASE/AGMATINASE"/>
    <property type="match status" value="1"/>
</dbReference>
<keyword evidence="1" id="KW-0479">Metal-binding</keyword>
<dbReference type="Gene3D" id="3.40.800.10">
    <property type="entry name" value="Ureohydrolase domain"/>
    <property type="match status" value="1"/>
</dbReference>
<evidence type="ECO:0000313" key="4">
    <source>
        <dbReference type="EMBL" id="GGZ64491.1"/>
    </source>
</evidence>
<evidence type="ECO:0000256" key="2">
    <source>
        <dbReference type="ARBA" id="ARBA00022801"/>
    </source>
</evidence>
<evidence type="ECO:0000256" key="1">
    <source>
        <dbReference type="ARBA" id="ARBA00022723"/>
    </source>
</evidence>
<dbReference type="GeneID" id="94370418"/>
<dbReference type="CDD" id="cd09988">
    <property type="entry name" value="Formimidoylglutamase"/>
    <property type="match status" value="1"/>
</dbReference>
<dbReference type="EMBL" id="BMWY01000010">
    <property type="protein sequence ID" value="GGZ64491.1"/>
    <property type="molecule type" value="Genomic_DNA"/>
</dbReference>
<protein>
    <submittedName>
        <fullName evidence="4">Arginase</fullName>
    </submittedName>
</protein>
<dbReference type="PANTHER" id="PTHR11358:SF26">
    <property type="entry name" value="GUANIDINO ACID HYDROLASE, MITOCHONDRIAL"/>
    <property type="match status" value="1"/>
</dbReference>
<evidence type="ECO:0000313" key="5">
    <source>
        <dbReference type="Proteomes" id="UP000615593"/>
    </source>
</evidence>
<keyword evidence="2" id="KW-0378">Hydrolase</keyword>
<dbReference type="SUPFAM" id="SSF52768">
    <property type="entry name" value="Arginase/deacetylase"/>
    <property type="match status" value="1"/>
</dbReference>
<accession>A0ABQ3C1J0</accession>
<dbReference type="InterPro" id="IPR006035">
    <property type="entry name" value="Ureohydrolase"/>
</dbReference>
<dbReference type="Pfam" id="PF00491">
    <property type="entry name" value="Arginase"/>
    <property type="match status" value="1"/>
</dbReference>
<dbReference type="PIRSF" id="PIRSF036979">
    <property type="entry name" value="Arginase"/>
    <property type="match status" value="1"/>
</dbReference>
<gene>
    <name evidence="4" type="ORF">GCM10008088_27520</name>
</gene>
<comment type="caution">
    <text evidence="4">The sequence shown here is derived from an EMBL/GenBank/DDBJ whole genome shotgun (WGS) entry which is preliminary data.</text>
</comment>
<dbReference type="InterPro" id="IPR023696">
    <property type="entry name" value="Ureohydrolase_dom_sf"/>
</dbReference>
<proteinExistence type="inferred from homology"/>
<dbReference type="PROSITE" id="PS51409">
    <property type="entry name" value="ARGINASE_2"/>
    <property type="match status" value="1"/>
</dbReference>
<sequence length="326" mass="37384">MESFDFYTKDRITNYINHRKGETKFGEALQFVKNFEELETTDVDYVIFGIPEDIGVRGNFGKPGTSKAWSAFLNSFCNIQVNKYNQPENCLVLGEINCSSFMKASLATYTKFELGEIVQEIDEQVAMVVEKIVSYGKIPVIIGGGHNNAYGNIKGTSKALDRSIHVLNVDAHTDLRETDYRHSGNGFRYAKEEEYLDRYAMVGIHKNYTPQYIFDYMNADKHIKYSFLEDYLHLTTIEKLIKFKKATDFVRNQFGLEIDCDSIKNFDSSAMTPSGFGVNEIRSFIKLSKKQKVLYLHLCEASPENNTMIGKALSYFVSDFIREEEK</sequence>